<gene>
    <name evidence="2" type="primary">A0A0J9WWZ9</name>
</gene>
<organism evidence="2">
    <name type="scientific">Ganoderma boninense</name>
    <dbReference type="NCBI Taxonomy" id="34458"/>
    <lineage>
        <taxon>Eukaryota</taxon>
        <taxon>Fungi</taxon>
        <taxon>Dikarya</taxon>
        <taxon>Basidiomycota</taxon>
        <taxon>Agaricomycotina</taxon>
        <taxon>Agaricomycetes</taxon>
        <taxon>Polyporales</taxon>
        <taxon>Polyporaceae</taxon>
        <taxon>Ganoderma</taxon>
    </lineage>
</organism>
<dbReference type="AlphaFoldDB" id="A0A5K1JYN7"/>
<protein>
    <submittedName>
        <fullName evidence="2">3-oxoacyl-reductase</fullName>
    </submittedName>
</protein>
<feature type="compositionally biased region" description="Polar residues" evidence="1">
    <location>
        <begin position="1"/>
        <end position="15"/>
    </location>
</feature>
<name>A0A5K1JYN7_9APHY</name>
<reference evidence="2" key="1">
    <citation type="submission" date="2019-10" db="EMBL/GenBank/DDBJ databases">
        <authorList>
            <person name="Nor Muhammad N."/>
        </authorList>
    </citation>
    <scope>NUCLEOTIDE SEQUENCE</scope>
</reference>
<evidence type="ECO:0000256" key="1">
    <source>
        <dbReference type="SAM" id="MobiDB-lite"/>
    </source>
</evidence>
<accession>A0A5K1JYN7</accession>
<dbReference type="EMBL" id="LR726540">
    <property type="protein sequence ID" value="VWO97809.1"/>
    <property type="molecule type" value="Genomic_DNA"/>
</dbReference>
<feature type="region of interest" description="Disordered" evidence="1">
    <location>
        <begin position="1"/>
        <end position="33"/>
    </location>
</feature>
<sequence>MQSREMSPEPNGQDSRSTDFPHDPTHGENQFPPSLTNLREVLSANAYTQLQRLQTVDLVHVDSGYLEQEFADALRELDRVESMSATLLRAVLAIKRAQKSIDKRAVQMEDEIKKLHETIQTLVSPTKAWYAQAEGALRKERKDFEDFKVQYAERLDKMQSSLTRAELDISVLKAQCSSSKTTLQELAEQLSPTQESARQATEKLRQMDEKQEVIWTTVNTLREDLHDFIQQSSSADWMASDRSSLELELLNPPEEDQPLPSPILNMPTVPVRDSEGWWYSPAGTVASPPVSYRQFSLALVYLAFDLGFLEFFGCGLAGECLAYRRSYPGRAARAHLNPGQGSGPF</sequence>
<evidence type="ECO:0000313" key="2">
    <source>
        <dbReference type="EMBL" id="VWO97809.1"/>
    </source>
</evidence>
<feature type="compositionally biased region" description="Basic and acidic residues" evidence="1">
    <location>
        <begin position="16"/>
        <end position="26"/>
    </location>
</feature>
<proteinExistence type="predicted"/>